<sequence length="168" mass="17870">MSGESSAPSSGQGTPLPSPNITPLHDPKREAKVMQLHKPLGAGMSSGMVVKRYHLLSSKRRLRPFPIYHGKQGHNFKLKKMGYHPNPVVPGQTTEPTLHGGVVGLGQKALLAKKFAKANKSTISPTDALQSPITAKLAGAKQRHFVKGKPAGLTSALTAMRDITSAPK</sequence>
<dbReference type="InParanoid" id="A0A4V1M4T1"/>
<dbReference type="InterPro" id="IPR007727">
    <property type="entry name" value="Spo12"/>
</dbReference>
<dbReference type="STRING" id="5217.A0A4V1M4T1"/>
<dbReference type="EMBL" id="SDIL01000009">
    <property type="protein sequence ID" value="RXK41447.1"/>
    <property type="molecule type" value="Genomic_DNA"/>
</dbReference>
<gene>
    <name evidence="2" type="ORF">M231_01353</name>
</gene>
<evidence type="ECO:0000313" key="2">
    <source>
        <dbReference type="EMBL" id="RXK41447.1"/>
    </source>
</evidence>
<proteinExistence type="predicted"/>
<protein>
    <submittedName>
        <fullName evidence="2">Uncharacterized protein</fullName>
    </submittedName>
</protein>
<feature type="region of interest" description="Disordered" evidence="1">
    <location>
        <begin position="1"/>
        <end position="26"/>
    </location>
</feature>
<dbReference type="AlphaFoldDB" id="A0A4V1M4T1"/>
<feature type="compositionally biased region" description="Polar residues" evidence="1">
    <location>
        <begin position="1"/>
        <end position="21"/>
    </location>
</feature>
<evidence type="ECO:0000256" key="1">
    <source>
        <dbReference type="SAM" id="MobiDB-lite"/>
    </source>
</evidence>
<reference evidence="2 3" key="1">
    <citation type="submission" date="2016-06" db="EMBL/GenBank/DDBJ databases">
        <title>Evolution of pathogenesis and genome organization in the Tremellales.</title>
        <authorList>
            <person name="Cuomo C."/>
            <person name="Litvintseva A."/>
            <person name="Heitman J."/>
            <person name="Chen Y."/>
            <person name="Sun S."/>
            <person name="Springer D."/>
            <person name="Dromer F."/>
            <person name="Young S."/>
            <person name="Zeng Q."/>
            <person name="Chapman S."/>
            <person name="Gujja S."/>
            <person name="Saif S."/>
            <person name="Birren B."/>
        </authorList>
    </citation>
    <scope>NUCLEOTIDE SEQUENCE [LARGE SCALE GENOMIC DNA]</scope>
    <source>
        <strain evidence="2 3">ATCC 28783</strain>
    </source>
</reference>
<keyword evidence="3" id="KW-1185">Reference proteome</keyword>
<dbReference type="OrthoDB" id="5578329at2759"/>
<organism evidence="2 3">
    <name type="scientific">Tremella mesenterica</name>
    <name type="common">Jelly fungus</name>
    <dbReference type="NCBI Taxonomy" id="5217"/>
    <lineage>
        <taxon>Eukaryota</taxon>
        <taxon>Fungi</taxon>
        <taxon>Dikarya</taxon>
        <taxon>Basidiomycota</taxon>
        <taxon>Agaricomycotina</taxon>
        <taxon>Tremellomycetes</taxon>
        <taxon>Tremellales</taxon>
        <taxon>Tremellaceae</taxon>
        <taxon>Tremella</taxon>
    </lineage>
</organism>
<dbReference type="Proteomes" id="UP000289152">
    <property type="component" value="Unassembled WGS sequence"/>
</dbReference>
<dbReference type="Pfam" id="PF05032">
    <property type="entry name" value="Spo12"/>
    <property type="match status" value="1"/>
</dbReference>
<name>A0A4V1M4T1_TREME</name>
<evidence type="ECO:0000313" key="3">
    <source>
        <dbReference type="Proteomes" id="UP000289152"/>
    </source>
</evidence>
<accession>A0A4V1M4T1</accession>
<dbReference type="VEuPathDB" id="FungiDB:TREMEDRAFT_71789"/>
<comment type="caution">
    <text evidence="2">The sequence shown here is derived from an EMBL/GenBank/DDBJ whole genome shotgun (WGS) entry which is preliminary data.</text>
</comment>